<organism evidence="1 2">
    <name type="scientific">Camellia lanceoleosa</name>
    <dbReference type="NCBI Taxonomy" id="1840588"/>
    <lineage>
        <taxon>Eukaryota</taxon>
        <taxon>Viridiplantae</taxon>
        <taxon>Streptophyta</taxon>
        <taxon>Embryophyta</taxon>
        <taxon>Tracheophyta</taxon>
        <taxon>Spermatophyta</taxon>
        <taxon>Magnoliopsida</taxon>
        <taxon>eudicotyledons</taxon>
        <taxon>Gunneridae</taxon>
        <taxon>Pentapetalae</taxon>
        <taxon>asterids</taxon>
        <taxon>Ericales</taxon>
        <taxon>Theaceae</taxon>
        <taxon>Camellia</taxon>
    </lineage>
</organism>
<gene>
    <name evidence="1" type="ORF">LOK49_LG13G01306</name>
</gene>
<evidence type="ECO:0000313" key="2">
    <source>
        <dbReference type="Proteomes" id="UP001060215"/>
    </source>
</evidence>
<accession>A0ACC0FEU5</accession>
<sequence length="120" mass="13394">MKTTGQENKAGARGIIRTADGKWVFGFQHFIGCTTVVAAELWALWIGFQLTWDGGFRAVVVETRSLDAIKAVGIIDQMDPNFNICQEIKDLMSRDWQCHLQVIRRGANECADSLAKTVVH</sequence>
<comment type="caution">
    <text evidence="1">The sequence shown here is derived from an EMBL/GenBank/DDBJ whole genome shotgun (WGS) entry which is preliminary data.</text>
</comment>
<evidence type="ECO:0000313" key="1">
    <source>
        <dbReference type="EMBL" id="KAI7987281.1"/>
    </source>
</evidence>
<keyword evidence="2" id="KW-1185">Reference proteome</keyword>
<reference evidence="1 2" key="1">
    <citation type="journal article" date="2022" name="Plant J.">
        <title>Chromosome-level genome of Camellia lanceoleosa provides a valuable resource for understanding genome evolution and self-incompatibility.</title>
        <authorList>
            <person name="Gong W."/>
            <person name="Xiao S."/>
            <person name="Wang L."/>
            <person name="Liao Z."/>
            <person name="Chang Y."/>
            <person name="Mo W."/>
            <person name="Hu G."/>
            <person name="Li W."/>
            <person name="Zhao G."/>
            <person name="Zhu H."/>
            <person name="Hu X."/>
            <person name="Ji K."/>
            <person name="Xiang X."/>
            <person name="Song Q."/>
            <person name="Yuan D."/>
            <person name="Jin S."/>
            <person name="Zhang L."/>
        </authorList>
    </citation>
    <scope>NUCLEOTIDE SEQUENCE [LARGE SCALE GENOMIC DNA]</scope>
    <source>
        <strain evidence="1">SQ_2022a</strain>
    </source>
</reference>
<dbReference type="EMBL" id="CM045771">
    <property type="protein sequence ID" value="KAI7987281.1"/>
    <property type="molecule type" value="Genomic_DNA"/>
</dbReference>
<dbReference type="Proteomes" id="UP001060215">
    <property type="component" value="Chromosome 14"/>
</dbReference>
<name>A0ACC0FEU5_9ERIC</name>
<protein>
    <submittedName>
        <fullName evidence="1">Ribonuclease H protein</fullName>
    </submittedName>
</protein>
<proteinExistence type="predicted"/>